<evidence type="ECO:0000313" key="4">
    <source>
        <dbReference type="Proteomes" id="UP000027222"/>
    </source>
</evidence>
<proteinExistence type="predicted"/>
<feature type="transmembrane region" description="Helical" evidence="1">
    <location>
        <begin position="113"/>
        <end position="139"/>
    </location>
</feature>
<dbReference type="AlphaFoldDB" id="A0A067TLL6"/>
<name>A0A067TLL6_GALM3</name>
<evidence type="ECO:0000259" key="2">
    <source>
        <dbReference type="Pfam" id="PF20151"/>
    </source>
</evidence>
<feature type="transmembrane region" description="Helical" evidence="1">
    <location>
        <begin position="43"/>
        <end position="65"/>
    </location>
</feature>
<keyword evidence="1" id="KW-1133">Transmembrane helix</keyword>
<dbReference type="EMBL" id="KL142372">
    <property type="protein sequence ID" value="KDR79853.1"/>
    <property type="molecule type" value="Genomic_DNA"/>
</dbReference>
<organism evidence="3 4">
    <name type="scientific">Galerina marginata (strain CBS 339.88)</name>
    <dbReference type="NCBI Taxonomy" id="685588"/>
    <lineage>
        <taxon>Eukaryota</taxon>
        <taxon>Fungi</taxon>
        <taxon>Dikarya</taxon>
        <taxon>Basidiomycota</taxon>
        <taxon>Agaricomycotina</taxon>
        <taxon>Agaricomycetes</taxon>
        <taxon>Agaricomycetidae</taxon>
        <taxon>Agaricales</taxon>
        <taxon>Agaricineae</taxon>
        <taxon>Strophariaceae</taxon>
        <taxon>Galerina</taxon>
    </lineage>
</organism>
<feature type="transmembrane region" description="Helical" evidence="1">
    <location>
        <begin position="160"/>
        <end position="184"/>
    </location>
</feature>
<accession>A0A067TLL6</accession>
<reference evidence="4" key="1">
    <citation type="journal article" date="2014" name="Proc. Natl. Acad. Sci. U.S.A.">
        <title>Extensive sampling of basidiomycete genomes demonstrates inadequacy of the white-rot/brown-rot paradigm for wood decay fungi.</title>
        <authorList>
            <person name="Riley R."/>
            <person name="Salamov A.A."/>
            <person name="Brown D.W."/>
            <person name="Nagy L.G."/>
            <person name="Floudas D."/>
            <person name="Held B.W."/>
            <person name="Levasseur A."/>
            <person name="Lombard V."/>
            <person name="Morin E."/>
            <person name="Otillar R."/>
            <person name="Lindquist E.A."/>
            <person name="Sun H."/>
            <person name="LaButti K.M."/>
            <person name="Schmutz J."/>
            <person name="Jabbour D."/>
            <person name="Luo H."/>
            <person name="Baker S.E."/>
            <person name="Pisabarro A.G."/>
            <person name="Walton J.D."/>
            <person name="Blanchette R.A."/>
            <person name="Henrissat B."/>
            <person name="Martin F."/>
            <person name="Cullen D."/>
            <person name="Hibbett D.S."/>
            <person name="Grigoriev I.V."/>
        </authorList>
    </citation>
    <scope>NUCLEOTIDE SEQUENCE [LARGE SCALE GENOMIC DNA]</scope>
    <source>
        <strain evidence="4">CBS 339.88</strain>
    </source>
</reference>
<keyword evidence="1" id="KW-0472">Membrane</keyword>
<dbReference type="HOGENOM" id="CLU_035509_11_3_1"/>
<dbReference type="Pfam" id="PF20151">
    <property type="entry name" value="DUF6533"/>
    <property type="match status" value="1"/>
</dbReference>
<feature type="domain" description="DUF6533" evidence="2">
    <location>
        <begin position="20"/>
        <end position="57"/>
    </location>
</feature>
<dbReference type="Proteomes" id="UP000027222">
    <property type="component" value="Unassembled WGS sequence"/>
</dbReference>
<feature type="transmembrane region" description="Helical" evidence="1">
    <location>
        <begin position="86"/>
        <end position="107"/>
    </location>
</feature>
<protein>
    <recommendedName>
        <fullName evidence="2">DUF6533 domain-containing protein</fullName>
    </recommendedName>
</protein>
<dbReference type="OrthoDB" id="3350812at2759"/>
<feature type="transmembrane region" description="Helical" evidence="1">
    <location>
        <begin position="204"/>
        <end position="224"/>
    </location>
</feature>
<sequence length="298" mass="34625">MADAQVIHALEIIRLVTVNLFIWDYILTFRMEVDLVWASKWNFMKVLFLVQRYLPFVDTVGLVLYHQLGRDLTPTTCQRVYNISGYMIVAGIALSEMILTLRAWAVWNRTRRMAFILPILYVACWGPDAAFLSIFLHSLRFEESPYDGFVGCFIVKANQTLILCWAVLMIWDAIILLCMAIPGLKAYRAGGNPALLNVVYRDGIIYYIYLFALSSINITVVRILPPEYQNLLTSIERCFHSMLTSRVLLHIRCHTSERQWSDGLTELDLSRLDYEDEYDLPYSRPSRRERLDDKDVES</sequence>
<gene>
    <name evidence="3" type="ORF">GALMADRAFT_222795</name>
</gene>
<evidence type="ECO:0000256" key="1">
    <source>
        <dbReference type="SAM" id="Phobius"/>
    </source>
</evidence>
<dbReference type="InterPro" id="IPR045340">
    <property type="entry name" value="DUF6533"/>
</dbReference>
<evidence type="ECO:0000313" key="3">
    <source>
        <dbReference type="EMBL" id="KDR79853.1"/>
    </source>
</evidence>
<keyword evidence="1" id="KW-0812">Transmembrane</keyword>
<keyword evidence="4" id="KW-1185">Reference proteome</keyword>
<feature type="transmembrane region" description="Helical" evidence="1">
    <location>
        <begin position="12"/>
        <end position="31"/>
    </location>
</feature>